<organism evidence="1 2">
    <name type="scientific">Sedimentitalea nanhaiensis</name>
    <dbReference type="NCBI Taxonomy" id="999627"/>
    <lineage>
        <taxon>Bacteria</taxon>
        <taxon>Pseudomonadati</taxon>
        <taxon>Pseudomonadota</taxon>
        <taxon>Alphaproteobacteria</taxon>
        <taxon>Rhodobacterales</taxon>
        <taxon>Paracoccaceae</taxon>
        <taxon>Sedimentitalea</taxon>
    </lineage>
</organism>
<dbReference type="AlphaFoldDB" id="A0A1I7DM22"/>
<name>A0A1I7DM22_9RHOB</name>
<evidence type="ECO:0000313" key="1">
    <source>
        <dbReference type="EMBL" id="SFU12730.1"/>
    </source>
</evidence>
<evidence type="ECO:0000313" key="2">
    <source>
        <dbReference type="Proteomes" id="UP000182466"/>
    </source>
</evidence>
<dbReference type="Proteomes" id="UP000182466">
    <property type="component" value="Unassembled WGS sequence"/>
</dbReference>
<gene>
    <name evidence="1" type="ORF">SAMN05216236_13044</name>
</gene>
<accession>A0A1I7DM22</accession>
<protein>
    <submittedName>
        <fullName evidence="1">Uncharacterized protein</fullName>
    </submittedName>
</protein>
<proteinExistence type="predicted"/>
<keyword evidence="2" id="KW-1185">Reference proteome</keyword>
<reference evidence="1 2" key="1">
    <citation type="submission" date="2016-10" db="EMBL/GenBank/DDBJ databases">
        <authorList>
            <person name="de Groot N.N."/>
        </authorList>
    </citation>
    <scope>NUCLEOTIDE SEQUENCE [LARGE SCALE GENOMIC DNA]</scope>
    <source>
        <strain evidence="1 2">CGMCC 1.10959</strain>
    </source>
</reference>
<dbReference type="EMBL" id="FPAW01000030">
    <property type="protein sequence ID" value="SFU12730.1"/>
    <property type="molecule type" value="Genomic_DNA"/>
</dbReference>
<sequence>MFDLNNMKYSVFLMALMHSVLDRLVASICHLGSRVVRS</sequence>